<proteinExistence type="predicted"/>
<name>A0A229UHQ0_9BACL</name>
<accession>A0A229UHQ0</accession>
<protein>
    <recommendedName>
        <fullName evidence="4">Ferric oxidoreductase domain-containing protein</fullName>
    </recommendedName>
</protein>
<keyword evidence="1" id="KW-1133">Transmembrane helix</keyword>
<evidence type="ECO:0008006" key="4">
    <source>
        <dbReference type="Google" id="ProtNLM"/>
    </source>
</evidence>
<keyword evidence="1" id="KW-0472">Membrane</keyword>
<gene>
    <name evidence="2" type="ORF">CF651_28465</name>
</gene>
<reference evidence="2 3" key="1">
    <citation type="submission" date="2017-07" db="EMBL/GenBank/DDBJ databases">
        <title>Genome sequencing and assembly of Paenibacillus rigui.</title>
        <authorList>
            <person name="Mayilraj S."/>
        </authorList>
    </citation>
    <scope>NUCLEOTIDE SEQUENCE [LARGE SCALE GENOMIC DNA]</scope>
    <source>
        <strain evidence="2 3">JCM 16352</strain>
    </source>
</reference>
<comment type="caution">
    <text evidence="2">The sequence shown here is derived from an EMBL/GenBank/DDBJ whole genome shotgun (WGS) entry which is preliminary data.</text>
</comment>
<dbReference type="EMBL" id="NMQW01000053">
    <property type="protein sequence ID" value="OXM82942.1"/>
    <property type="molecule type" value="Genomic_DNA"/>
</dbReference>
<keyword evidence="3" id="KW-1185">Reference proteome</keyword>
<sequence>MGTLAVIFGAVSFFWLRFKKKLTSKSPLVKRLAKGLYKVHQVSGWAALLLVAAHGVYYLITKLHDDKIFSGLAAFAILLAIGGYGWFIRRYRTHPWMRKVHMTLSIVWIPALVLHAGGSAIITVLVTAVLWGTVGLVEKASRTHSAVHEA</sequence>
<evidence type="ECO:0000256" key="1">
    <source>
        <dbReference type="SAM" id="Phobius"/>
    </source>
</evidence>
<keyword evidence="1" id="KW-0812">Transmembrane</keyword>
<organism evidence="2 3">
    <name type="scientific">Paenibacillus rigui</name>
    <dbReference type="NCBI Taxonomy" id="554312"/>
    <lineage>
        <taxon>Bacteria</taxon>
        <taxon>Bacillati</taxon>
        <taxon>Bacillota</taxon>
        <taxon>Bacilli</taxon>
        <taxon>Bacillales</taxon>
        <taxon>Paenibacillaceae</taxon>
        <taxon>Paenibacillus</taxon>
    </lineage>
</organism>
<feature type="transmembrane region" description="Helical" evidence="1">
    <location>
        <begin position="43"/>
        <end position="61"/>
    </location>
</feature>
<feature type="transmembrane region" description="Helical" evidence="1">
    <location>
        <begin position="68"/>
        <end position="87"/>
    </location>
</feature>
<dbReference type="Proteomes" id="UP000215509">
    <property type="component" value="Unassembled WGS sequence"/>
</dbReference>
<evidence type="ECO:0000313" key="2">
    <source>
        <dbReference type="EMBL" id="OXM82942.1"/>
    </source>
</evidence>
<dbReference type="AlphaFoldDB" id="A0A229UHQ0"/>
<feature type="transmembrane region" description="Helical" evidence="1">
    <location>
        <begin position="107"/>
        <end position="132"/>
    </location>
</feature>
<evidence type="ECO:0000313" key="3">
    <source>
        <dbReference type="Proteomes" id="UP000215509"/>
    </source>
</evidence>